<name>A0A061DP85_THECC</name>
<dbReference type="HOGENOM" id="CLU_1799944_0_0_1"/>
<protein>
    <submittedName>
        <fullName evidence="1">Uncharacterized protein</fullName>
    </submittedName>
</protein>
<proteinExistence type="predicted"/>
<gene>
    <name evidence="1" type="ORF">TCM_000837</name>
</gene>
<dbReference type="Gramene" id="EOX91753">
    <property type="protein sequence ID" value="EOX91753"/>
    <property type="gene ID" value="TCM_000837"/>
</dbReference>
<dbReference type="InParanoid" id="A0A061DP85"/>
<evidence type="ECO:0000313" key="1">
    <source>
        <dbReference type="EMBL" id="EOX91753.1"/>
    </source>
</evidence>
<accession>A0A061DP85</accession>
<dbReference type="Proteomes" id="UP000026915">
    <property type="component" value="Chromosome 1"/>
</dbReference>
<reference evidence="1 2" key="1">
    <citation type="journal article" date="2013" name="Genome Biol.">
        <title>The genome sequence of the most widely cultivated cacao type and its use to identify candidate genes regulating pod color.</title>
        <authorList>
            <person name="Motamayor J.C."/>
            <person name="Mockaitis K."/>
            <person name="Schmutz J."/>
            <person name="Haiminen N."/>
            <person name="Iii D.L."/>
            <person name="Cornejo O."/>
            <person name="Findley S.D."/>
            <person name="Zheng P."/>
            <person name="Utro F."/>
            <person name="Royaert S."/>
            <person name="Saski C."/>
            <person name="Jenkins J."/>
            <person name="Podicheti R."/>
            <person name="Zhao M."/>
            <person name="Scheffler B.E."/>
            <person name="Stack J.C."/>
            <person name="Feltus F.A."/>
            <person name="Mustiga G.M."/>
            <person name="Amores F."/>
            <person name="Phillips W."/>
            <person name="Marelli J.P."/>
            <person name="May G.D."/>
            <person name="Shapiro H."/>
            <person name="Ma J."/>
            <person name="Bustamante C.D."/>
            <person name="Schnell R.J."/>
            <person name="Main D."/>
            <person name="Gilbert D."/>
            <person name="Parida L."/>
            <person name="Kuhn D.N."/>
        </authorList>
    </citation>
    <scope>NUCLEOTIDE SEQUENCE [LARGE SCALE GENOMIC DNA]</scope>
    <source>
        <strain evidence="2">cv. Matina 1-6</strain>
    </source>
</reference>
<evidence type="ECO:0000313" key="2">
    <source>
        <dbReference type="Proteomes" id="UP000026915"/>
    </source>
</evidence>
<organism evidence="1 2">
    <name type="scientific">Theobroma cacao</name>
    <name type="common">Cacao</name>
    <name type="synonym">Cocoa</name>
    <dbReference type="NCBI Taxonomy" id="3641"/>
    <lineage>
        <taxon>Eukaryota</taxon>
        <taxon>Viridiplantae</taxon>
        <taxon>Streptophyta</taxon>
        <taxon>Embryophyta</taxon>
        <taxon>Tracheophyta</taxon>
        <taxon>Spermatophyta</taxon>
        <taxon>Magnoliopsida</taxon>
        <taxon>eudicotyledons</taxon>
        <taxon>Gunneridae</taxon>
        <taxon>Pentapetalae</taxon>
        <taxon>rosids</taxon>
        <taxon>malvids</taxon>
        <taxon>Malvales</taxon>
        <taxon>Malvaceae</taxon>
        <taxon>Byttnerioideae</taxon>
        <taxon>Theobroma</taxon>
    </lineage>
</organism>
<dbReference type="AlphaFoldDB" id="A0A061DP85"/>
<sequence>MSWVKGATVFSNSCFHSWLSLPCKGNNMHSTDKRRGPPALSFLRPWVWDHGIVGNFTSVLDSRLFLYPGQARESSCSTLRQWANQLSGEQLLCLPGGQATNVPPAWSPGNSILIFFSDLNNVSNLPTGKDGKRRFCNTVTQQSQ</sequence>
<dbReference type="EMBL" id="CM001879">
    <property type="protein sequence ID" value="EOX91753.1"/>
    <property type="molecule type" value="Genomic_DNA"/>
</dbReference>
<keyword evidence="2" id="KW-1185">Reference proteome</keyword>